<dbReference type="EMBL" id="JADFTS010000001">
    <property type="protein sequence ID" value="KAF9624450.1"/>
    <property type="molecule type" value="Genomic_DNA"/>
</dbReference>
<evidence type="ECO:0000256" key="2">
    <source>
        <dbReference type="ARBA" id="ARBA00022801"/>
    </source>
</evidence>
<feature type="domain" description="DUF6469" evidence="8">
    <location>
        <begin position="106"/>
        <end position="225"/>
    </location>
</feature>
<name>A0A835IV86_9MAGN</name>
<dbReference type="PANTHER" id="PTHR10887:SF522">
    <property type="entry name" value="P-LOOP CONTAINING NUCLEOSIDE TRIPHOSPHATE HYDROLASES SUPERFAMILY PROTEIN"/>
    <property type="match status" value="1"/>
</dbReference>
<evidence type="ECO:0000259" key="6">
    <source>
        <dbReference type="Pfam" id="PF13086"/>
    </source>
</evidence>
<feature type="region of interest" description="Disordered" evidence="5">
    <location>
        <begin position="423"/>
        <end position="499"/>
    </location>
</feature>
<keyword evidence="4" id="KW-0067">ATP-binding</keyword>
<dbReference type="GO" id="GO:0004386">
    <property type="term" value="F:helicase activity"/>
    <property type="evidence" value="ECO:0007669"/>
    <property type="project" value="UniProtKB-KW"/>
</dbReference>
<dbReference type="PANTHER" id="PTHR10887">
    <property type="entry name" value="DNA2/NAM7 HELICASE FAMILY"/>
    <property type="match status" value="1"/>
</dbReference>
<proteinExistence type="predicted"/>
<dbReference type="CDD" id="cd18808">
    <property type="entry name" value="SF1_C_Upf1"/>
    <property type="match status" value="1"/>
</dbReference>
<feature type="compositionally biased region" description="Basic and acidic residues" evidence="5">
    <location>
        <begin position="423"/>
        <end position="434"/>
    </location>
</feature>
<keyword evidence="1" id="KW-0547">Nucleotide-binding</keyword>
<dbReference type="InterPro" id="IPR041679">
    <property type="entry name" value="DNA2/NAM7-like_C"/>
</dbReference>
<sequence length="1126" mass="129157">MLKWVVKQGEEDVVKKLGMLMQNGGGVSSKKKMKKKGNVHKTDLSDVVFSWTLDDIFNQQLYKDKVEKIPETFSSVSHYFKSFIYPIIEETHADMFSSMMLLFQAPICEILYVKIGKHDKDLLYDIKIETRRDEKDKRDVYEPQKGDVIALSDVRPMCVDDLNRPPRFYVSGLVVRGVDDDSPNMLQILTSKPISFKERKENGETLFATFLINITTNNRIWRALQGENEHNMIKEVLNADSKVGEWCDVCSFQEIHVLRQDLNVKFRSMNLNESQMDAVLSSIETRQCKHRNSIRLIWGPPGTGKTKTVATLLWALLRMKCRTLTCAPTNIAVVEVASRLLKLVRDSFRRDLYGLGDVVLFGHKERMKIDDNDYLLVIFLDYRVDRLAECFAPVTGWRHRVDSMISLFEDPSKEYDLYLEETKRKKEEQDDQKEKKKRVRQKETGKQGKIEEQFIKSTGSEGEVDKTKENNKGRDDHKERKKHVRQKGERKQGEIEVESSKSILSEGKVDETTETILTFSEFIRKQFRCIARDLKYSICNLCAHLPTSVMPIRVVKKMTRILMLLKSLKASLCSNKFCNQELEKIFISSEDPTYTSSRSSVTLLTNDTKECLQLLKSIRGELSLPDYCDKSLITRFCLQNTCLVFCTASRSAILDDIRSFETLVIDEAAQLKECESAIPLQVSCATHAILVGDERQLPAMVKSKIAEEAGLGRSLFERLVLLGQRKHLLSIQYRMHPSISLFPNSEFYGNQISDAPNVRDEKYKKRLLQGNMYGSYSFINVSHGMDEFDDGHSRRNMAEVAVVSAIVRRLYQASVDSGQTISVGVISPYKAQVFALQEKIGNRFGGQSNFSVRVRSVDGFQGGEEDVIIISTVRSNRNGSVGFLSNCQRTNVALTRARYCLWILGNAPTLLNSGSVWKKLVLDAKDRGCYFNVDEDETLSKMLLDSMVDIEELDDLLNKNNILFRTARWKVMFSDEFWKSLGRIKNVETRKEVACLLMKLSSGWRHPQQRKRTLTVMDRASSQLLEQYKVHGLLNLLWTVDVMMQGSTIIQVLMFWDILPSSEIPKLAKCLDIIFGRKLEVPMSWDIIPDAVKLDNIHNIERDQLSTEFASLRMKEDPRRPARGSR</sequence>
<protein>
    <recommendedName>
        <fullName evidence="11">P-loop containing nucleoside triphosphate hydrolases superfamily protein</fullName>
    </recommendedName>
</protein>
<feature type="domain" description="DNA2/NAM7 helicase helicase" evidence="6">
    <location>
        <begin position="619"/>
        <end position="704"/>
    </location>
</feature>
<dbReference type="InterPro" id="IPR041677">
    <property type="entry name" value="DNA2/NAM7_AAA_11"/>
</dbReference>
<dbReference type="InterPro" id="IPR047187">
    <property type="entry name" value="SF1_C_Upf1"/>
</dbReference>
<evidence type="ECO:0000313" key="10">
    <source>
        <dbReference type="Proteomes" id="UP000631114"/>
    </source>
</evidence>
<evidence type="ECO:0000313" key="9">
    <source>
        <dbReference type="EMBL" id="KAF9624450.1"/>
    </source>
</evidence>
<evidence type="ECO:0000256" key="1">
    <source>
        <dbReference type="ARBA" id="ARBA00022741"/>
    </source>
</evidence>
<accession>A0A835IV86</accession>
<organism evidence="9 10">
    <name type="scientific">Coptis chinensis</name>
    <dbReference type="NCBI Taxonomy" id="261450"/>
    <lineage>
        <taxon>Eukaryota</taxon>
        <taxon>Viridiplantae</taxon>
        <taxon>Streptophyta</taxon>
        <taxon>Embryophyta</taxon>
        <taxon>Tracheophyta</taxon>
        <taxon>Spermatophyta</taxon>
        <taxon>Magnoliopsida</taxon>
        <taxon>Ranunculales</taxon>
        <taxon>Ranunculaceae</taxon>
        <taxon>Coptidoideae</taxon>
        <taxon>Coptis</taxon>
    </lineage>
</organism>
<evidence type="ECO:0000259" key="8">
    <source>
        <dbReference type="Pfam" id="PF20073"/>
    </source>
</evidence>
<dbReference type="GO" id="GO:0016787">
    <property type="term" value="F:hydrolase activity"/>
    <property type="evidence" value="ECO:0007669"/>
    <property type="project" value="UniProtKB-KW"/>
</dbReference>
<dbReference type="Pfam" id="PF13087">
    <property type="entry name" value="AAA_12"/>
    <property type="match status" value="1"/>
</dbReference>
<feature type="compositionally biased region" description="Basic and acidic residues" evidence="5">
    <location>
        <begin position="463"/>
        <end position="478"/>
    </location>
</feature>
<keyword evidence="2" id="KW-0378">Hydrolase</keyword>
<evidence type="ECO:0000256" key="3">
    <source>
        <dbReference type="ARBA" id="ARBA00022806"/>
    </source>
</evidence>
<dbReference type="Gene3D" id="3.40.50.300">
    <property type="entry name" value="P-loop containing nucleotide triphosphate hydrolases"/>
    <property type="match status" value="2"/>
</dbReference>
<feature type="compositionally biased region" description="Basic and acidic residues" evidence="5">
    <location>
        <begin position="441"/>
        <end position="454"/>
    </location>
</feature>
<dbReference type="InterPro" id="IPR027417">
    <property type="entry name" value="P-loop_NTPase"/>
</dbReference>
<dbReference type="Pfam" id="PF20073">
    <property type="entry name" value="DUF6469"/>
    <property type="match status" value="1"/>
</dbReference>
<dbReference type="FunFam" id="3.40.50.300:FF:000326">
    <property type="entry name" value="P-loop containing nucleoside triphosphate hydrolase"/>
    <property type="match status" value="1"/>
</dbReference>
<comment type="caution">
    <text evidence="9">The sequence shown here is derived from an EMBL/GenBank/DDBJ whole genome shotgun (WGS) entry which is preliminary data.</text>
</comment>
<feature type="domain" description="DNA2/NAM7 helicase-like C-terminal" evidence="7">
    <location>
        <begin position="711"/>
        <end position="907"/>
    </location>
</feature>
<dbReference type="Pfam" id="PF13086">
    <property type="entry name" value="AAA_11"/>
    <property type="match status" value="2"/>
</dbReference>
<dbReference type="InterPro" id="IPR045055">
    <property type="entry name" value="DNA2/NAM7-like"/>
</dbReference>
<evidence type="ECO:0000256" key="4">
    <source>
        <dbReference type="ARBA" id="ARBA00022840"/>
    </source>
</evidence>
<evidence type="ECO:0008006" key="11">
    <source>
        <dbReference type="Google" id="ProtNLM"/>
    </source>
</evidence>
<feature type="domain" description="DNA2/NAM7 helicase helicase" evidence="6">
    <location>
        <begin position="270"/>
        <end position="506"/>
    </location>
</feature>
<evidence type="ECO:0000259" key="7">
    <source>
        <dbReference type="Pfam" id="PF13087"/>
    </source>
</evidence>
<dbReference type="AlphaFoldDB" id="A0A835IV86"/>
<gene>
    <name evidence="9" type="ORF">IFM89_011458</name>
</gene>
<reference evidence="9 10" key="1">
    <citation type="submission" date="2020-10" db="EMBL/GenBank/DDBJ databases">
        <title>The Coptis chinensis genome and diversification of protoberbering-type alkaloids.</title>
        <authorList>
            <person name="Wang B."/>
            <person name="Shu S."/>
            <person name="Song C."/>
            <person name="Liu Y."/>
        </authorList>
    </citation>
    <scope>NUCLEOTIDE SEQUENCE [LARGE SCALE GENOMIC DNA]</scope>
    <source>
        <strain evidence="9">HL-2020</strain>
        <tissue evidence="9">Leaf</tissue>
    </source>
</reference>
<evidence type="ECO:0000256" key="5">
    <source>
        <dbReference type="SAM" id="MobiDB-lite"/>
    </source>
</evidence>
<dbReference type="Proteomes" id="UP000631114">
    <property type="component" value="Unassembled WGS sequence"/>
</dbReference>
<keyword evidence="3" id="KW-0347">Helicase</keyword>
<dbReference type="GO" id="GO:0005694">
    <property type="term" value="C:chromosome"/>
    <property type="evidence" value="ECO:0007669"/>
    <property type="project" value="UniProtKB-ARBA"/>
</dbReference>
<dbReference type="GO" id="GO:0005524">
    <property type="term" value="F:ATP binding"/>
    <property type="evidence" value="ECO:0007669"/>
    <property type="project" value="UniProtKB-KW"/>
</dbReference>
<keyword evidence="10" id="KW-1185">Reference proteome</keyword>
<dbReference type="OrthoDB" id="6513042at2759"/>
<dbReference type="InterPro" id="IPR045529">
    <property type="entry name" value="DUF6469"/>
</dbReference>
<dbReference type="SUPFAM" id="SSF52540">
    <property type="entry name" value="P-loop containing nucleoside triphosphate hydrolases"/>
    <property type="match status" value="1"/>
</dbReference>